<dbReference type="KEGG" id="xal:XALC_2181"/>
<gene>
    <name evidence="1" type="ordered locus">XALc_2181</name>
</gene>
<evidence type="ECO:0000313" key="1">
    <source>
        <dbReference type="EMBL" id="CBA16664.1"/>
    </source>
</evidence>
<dbReference type="GO" id="GO:0043565">
    <property type="term" value="F:sequence-specific DNA binding"/>
    <property type="evidence" value="ECO:0007669"/>
    <property type="project" value="InterPro"/>
</dbReference>
<dbReference type="eggNOG" id="COG2963">
    <property type="taxonomic scope" value="Bacteria"/>
</dbReference>
<dbReference type="SUPFAM" id="SSF48295">
    <property type="entry name" value="TrpR-like"/>
    <property type="match status" value="1"/>
</dbReference>
<dbReference type="EMBL" id="FP565176">
    <property type="protein sequence ID" value="CBA16664.1"/>
    <property type="molecule type" value="Genomic_DNA"/>
</dbReference>
<dbReference type="Gene3D" id="1.10.10.10">
    <property type="entry name" value="Winged helix-like DNA-binding domain superfamily/Winged helix DNA-binding domain"/>
    <property type="match status" value="1"/>
</dbReference>
<dbReference type="AlphaFoldDB" id="D2UER8"/>
<dbReference type="InterPro" id="IPR036388">
    <property type="entry name" value="WH-like_DNA-bd_sf"/>
</dbReference>
<dbReference type="GeneID" id="57877489"/>
<dbReference type="Proteomes" id="UP000001890">
    <property type="component" value="Chromosome"/>
</dbReference>
<reference evidence="1 2" key="1">
    <citation type="journal article" date="2009" name="BMC Genomics">
        <title>The complete genome sequence of Xanthomonas albilineans provides new insights into the reductive genome evolution of the xylem-limited Xanthomonadaceae.</title>
        <authorList>
            <person name="Pieretti I."/>
            <person name="Royer M."/>
            <person name="Barbe V."/>
            <person name="Carrere S."/>
            <person name="Koebnik R."/>
            <person name="Cociancich S."/>
            <person name="Couloux A."/>
            <person name="Darrasse A."/>
            <person name="Gouzy J."/>
            <person name="Jacques M.A."/>
            <person name="Lauber E."/>
            <person name="Manceau C."/>
            <person name="Mangenot S."/>
            <person name="Poussier S."/>
            <person name="Segurens B."/>
            <person name="Szurek B."/>
            <person name="Verdier V."/>
            <person name="Arlat M."/>
            <person name="Rott P."/>
        </authorList>
    </citation>
    <scope>NUCLEOTIDE SEQUENCE [LARGE SCALE GENOMIC DNA]</scope>
    <source>
        <strain evidence="2">GPE PC73 / CFBP 7063</strain>
    </source>
</reference>
<dbReference type="InterPro" id="IPR010921">
    <property type="entry name" value="Trp_repressor/repl_initiator"/>
</dbReference>
<name>D2UER8_XANAP</name>
<accession>D2UER8</accession>
<protein>
    <submittedName>
        <fullName evidence="1">Hypothetical isxo8 transposase protein</fullName>
    </submittedName>
</protein>
<keyword evidence="2" id="KW-1185">Reference proteome</keyword>
<organism evidence="1 2">
    <name type="scientific">Xanthomonas albilineans (strain GPE PC73 / CFBP 7063)</name>
    <dbReference type="NCBI Taxonomy" id="380358"/>
    <lineage>
        <taxon>Bacteria</taxon>
        <taxon>Pseudomonadati</taxon>
        <taxon>Pseudomonadota</taxon>
        <taxon>Gammaproteobacteria</taxon>
        <taxon>Lysobacterales</taxon>
        <taxon>Lysobacteraceae</taxon>
        <taxon>Xanthomonas</taxon>
    </lineage>
</organism>
<proteinExistence type="predicted"/>
<dbReference type="RefSeq" id="WP_012916664.1">
    <property type="nucleotide sequence ID" value="NC_013722.1"/>
</dbReference>
<evidence type="ECO:0000313" key="2">
    <source>
        <dbReference type="Proteomes" id="UP000001890"/>
    </source>
</evidence>
<dbReference type="STRING" id="380358.XALC_2181"/>
<sequence>MSEMMEEEIKQWTARRKSALVLEIIQGKTSMVAANRHFDLTPVEIESRFEDGKRVMRMPYAPNPRTWASSTSGN</sequence>